<dbReference type="PROSITE" id="PS50972">
    <property type="entry name" value="PTERIN_BINDING"/>
    <property type="match status" value="1"/>
</dbReference>
<dbReference type="GO" id="GO:0046654">
    <property type="term" value="P:tetrahydrofolate biosynthetic process"/>
    <property type="evidence" value="ECO:0007669"/>
    <property type="project" value="TreeGrafter"/>
</dbReference>
<dbReference type="Proteomes" id="UP000741360">
    <property type="component" value="Unassembled WGS sequence"/>
</dbReference>
<dbReference type="PANTHER" id="PTHR20941">
    <property type="entry name" value="FOLATE SYNTHESIS PROTEINS"/>
    <property type="match status" value="1"/>
</dbReference>
<keyword evidence="2" id="KW-0808">Transferase</keyword>
<dbReference type="AlphaFoldDB" id="A0A932GQN4"/>
<dbReference type="Pfam" id="PF00809">
    <property type="entry name" value="Pterin_bind"/>
    <property type="match status" value="1"/>
</dbReference>
<dbReference type="EMBL" id="JACPSX010000191">
    <property type="protein sequence ID" value="MBI3015389.1"/>
    <property type="molecule type" value="Genomic_DNA"/>
</dbReference>
<gene>
    <name evidence="2" type="ORF">HYY65_10090</name>
</gene>
<dbReference type="InterPro" id="IPR000489">
    <property type="entry name" value="Pterin-binding_dom"/>
</dbReference>
<name>A0A932GQN4_UNCTE</name>
<comment type="caution">
    <text evidence="2">The sequence shown here is derived from an EMBL/GenBank/DDBJ whole genome shotgun (WGS) entry which is preliminary data.</text>
</comment>
<evidence type="ECO:0000313" key="2">
    <source>
        <dbReference type="EMBL" id="MBI3015389.1"/>
    </source>
</evidence>
<dbReference type="PANTHER" id="PTHR20941:SF1">
    <property type="entry name" value="FOLIC ACID SYNTHESIS PROTEIN FOL1"/>
    <property type="match status" value="1"/>
</dbReference>
<feature type="domain" description="Pterin-binding" evidence="1">
    <location>
        <begin position="1"/>
        <end position="85"/>
    </location>
</feature>
<dbReference type="GO" id="GO:0004156">
    <property type="term" value="F:dihydropteroate synthase activity"/>
    <property type="evidence" value="ECO:0007669"/>
    <property type="project" value="UniProtKB-EC"/>
</dbReference>
<evidence type="ECO:0000259" key="1">
    <source>
        <dbReference type="PROSITE" id="PS50972"/>
    </source>
</evidence>
<proteinExistence type="predicted"/>
<dbReference type="EC" id="2.5.1.15" evidence="2"/>
<dbReference type="Gene3D" id="3.20.20.20">
    <property type="entry name" value="Dihydropteroate synthase-like"/>
    <property type="match status" value="1"/>
</dbReference>
<dbReference type="InterPro" id="IPR011005">
    <property type="entry name" value="Dihydropteroate_synth-like_sf"/>
</dbReference>
<dbReference type="InterPro" id="IPR045031">
    <property type="entry name" value="DHP_synth-like"/>
</dbReference>
<organism evidence="2 3">
    <name type="scientific">Tectimicrobiota bacterium</name>
    <dbReference type="NCBI Taxonomy" id="2528274"/>
    <lineage>
        <taxon>Bacteria</taxon>
        <taxon>Pseudomonadati</taxon>
        <taxon>Nitrospinota/Tectimicrobiota group</taxon>
        <taxon>Candidatus Tectimicrobiota</taxon>
    </lineage>
</organism>
<protein>
    <submittedName>
        <fullName evidence="2">Dihydropteroate synthase</fullName>
        <ecNumber evidence="2">2.5.1.15</ecNumber>
    </submittedName>
</protein>
<accession>A0A932GQN4</accession>
<reference evidence="2" key="1">
    <citation type="submission" date="2020-07" db="EMBL/GenBank/DDBJ databases">
        <title>Huge and variable diversity of episymbiotic CPR bacteria and DPANN archaea in groundwater ecosystems.</title>
        <authorList>
            <person name="He C.Y."/>
            <person name="Keren R."/>
            <person name="Whittaker M."/>
            <person name="Farag I.F."/>
            <person name="Doudna J."/>
            <person name="Cate J.H.D."/>
            <person name="Banfield J.F."/>
        </authorList>
    </citation>
    <scope>NUCLEOTIDE SEQUENCE</scope>
    <source>
        <strain evidence="2">NC_groundwater_717_Ag_S-0.2um_59_8</strain>
    </source>
</reference>
<dbReference type="SUPFAM" id="SSF51717">
    <property type="entry name" value="Dihydropteroate synthetase-like"/>
    <property type="match status" value="1"/>
</dbReference>
<feature type="non-terminal residue" evidence="2">
    <location>
        <position position="1"/>
    </location>
</feature>
<sequence>IVDPGIGFGKTATHNVDILSRLGEMCRLNRPILIGPSRKAFLRRILEKESGEIPGASAAAVALGIRGGAHVVRVHDVAIMVQAARIADAVTAAEERGDLHA</sequence>
<dbReference type="GO" id="GO:0005829">
    <property type="term" value="C:cytosol"/>
    <property type="evidence" value="ECO:0007669"/>
    <property type="project" value="TreeGrafter"/>
</dbReference>
<evidence type="ECO:0000313" key="3">
    <source>
        <dbReference type="Proteomes" id="UP000741360"/>
    </source>
</evidence>